<gene>
    <name evidence="2" type="ORF">BDK51DRAFT_35248</name>
</gene>
<dbReference type="AlphaFoldDB" id="A0A4P9WHN4"/>
<accession>A0A4P9WHN4</accession>
<proteinExistence type="predicted"/>
<keyword evidence="3" id="KW-1185">Reference proteome</keyword>
<feature type="region of interest" description="Disordered" evidence="1">
    <location>
        <begin position="40"/>
        <end position="69"/>
    </location>
</feature>
<evidence type="ECO:0000313" key="3">
    <source>
        <dbReference type="Proteomes" id="UP000269721"/>
    </source>
</evidence>
<evidence type="ECO:0000313" key="2">
    <source>
        <dbReference type="EMBL" id="RKO90938.1"/>
    </source>
</evidence>
<name>A0A4P9WHN4_9FUNG</name>
<dbReference type="Proteomes" id="UP000269721">
    <property type="component" value="Unassembled WGS sequence"/>
</dbReference>
<sequence>MGKIVRENAKRKDGWMRPMEPWDRVWLVLGSAAGDRSGFRGGTIHESVNPSAHEAAGTSVHDSEKSDGSGIASGWGSGVLDISVVGRDLGEGIGFILHGALLGKLGGLHEYPVAKDRSDDRLTIYVARCRVPVFAVIHSGDVGAGVASVSIVYDQSEQSIPVESTVQGLALACLQTSMGSYALSTRGTKESISWTFFPLLETSGLLLDESMCETVCGWRPRTLVSVLTEGLGLCVGTFPGNDGNVTAYVTRQRRAVIARGLVRKGALELSVLICICLGGWGWVGGGGGPLHRDAADSTVSRPTTMEDLQATFESIEIHNVDRPDCTGAYKRYEMMDVMSIRVIESTVCCHRFMVDSAMKLEICLGTDPSQCDRSPVLERLIEHKLAFLGPMPDGTSKIRIAFGLRTQVVVKWINEGLFALSTDFESTCEDERFGDHTPIPTFEFLTTDPGWIVHMCNTNKMNHTLAMLQTVPKVDRAMLETHEACNGNKILCRAECRSAANLFCPDPWERCASECFKGLSDEYNKGGSLSMRRFMSSKTMRLEIILVDPHSSDVWPSLEEILRSKFETLAPFEDGKARLTITSITGPSRTTLRWIRGGIFASWSMLQARDRAPTLSLLFKDPRWILHIMNGSMIVQTLSLVQRLGLSPLSLEGWEPGTITMSKNIANDDEGSDAADLFAVWGSCSS</sequence>
<evidence type="ECO:0000256" key="1">
    <source>
        <dbReference type="SAM" id="MobiDB-lite"/>
    </source>
</evidence>
<reference evidence="3" key="1">
    <citation type="journal article" date="2018" name="Nat. Microbiol.">
        <title>Leveraging single-cell genomics to expand the fungal tree of life.</title>
        <authorList>
            <person name="Ahrendt S.R."/>
            <person name="Quandt C.A."/>
            <person name="Ciobanu D."/>
            <person name="Clum A."/>
            <person name="Salamov A."/>
            <person name="Andreopoulos B."/>
            <person name="Cheng J.F."/>
            <person name="Woyke T."/>
            <person name="Pelin A."/>
            <person name="Henrissat B."/>
            <person name="Reynolds N.K."/>
            <person name="Benny G.L."/>
            <person name="Smith M.E."/>
            <person name="James T.Y."/>
            <person name="Grigoriev I.V."/>
        </authorList>
    </citation>
    <scope>NUCLEOTIDE SEQUENCE [LARGE SCALE GENOMIC DNA]</scope>
</reference>
<organism evidence="2 3">
    <name type="scientific">Blyttiomyces helicus</name>
    <dbReference type="NCBI Taxonomy" id="388810"/>
    <lineage>
        <taxon>Eukaryota</taxon>
        <taxon>Fungi</taxon>
        <taxon>Fungi incertae sedis</taxon>
        <taxon>Chytridiomycota</taxon>
        <taxon>Chytridiomycota incertae sedis</taxon>
        <taxon>Chytridiomycetes</taxon>
        <taxon>Chytridiomycetes incertae sedis</taxon>
        <taxon>Blyttiomyces</taxon>
    </lineage>
</organism>
<protein>
    <submittedName>
        <fullName evidence="2">Uncharacterized protein</fullName>
    </submittedName>
</protein>
<dbReference type="EMBL" id="KZ995306">
    <property type="protein sequence ID" value="RKO90938.1"/>
    <property type="molecule type" value="Genomic_DNA"/>
</dbReference>